<dbReference type="Pfam" id="PF01498">
    <property type="entry name" value="HTH_Tnp_Tc3_2"/>
    <property type="match status" value="1"/>
</dbReference>
<sequence>MLIIALFIKVSDKMKHLNEFEVYHVLLILRQGQSLRQAARELEVSPSEVSRLPNRHRETEQYCRRPGQSRKCKTGPQDDTYIVLSALIQRTKTARDLQNDLYMASGIQISDETLRNRLRKENIPPKRPVKNSV</sequence>
<feature type="region of interest" description="Disordered" evidence="2">
    <location>
        <begin position="46"/>
        <end position="76"/>
    </location>
</feature>
<feature type="domain" description="Transposase Tc1-like" evidence="3">
    <location>
        <begin position="80"/>
        <end position="130"/>
    </location>
</feature>
<evidence type="ECO:0000256" key="1">
    <source>
        <dbReference type="ARBA" id="ARBA00004123"/>
    </source>
</evidence>
<comment type="caution">
    <text evidence="4">The sequence shown here is derived from an EMBL/GenBank/DDBJ whole genome shotgun (WGS) entry which is preliminary data.</text>
</comment>
<evidence type="ECO:0000313" key="5">
    <source>
        <dbReference type="Proteomes" id="UP001148838"/>
    </source>
</evidence>
<protein>
    <recommendedName>
        <fullName evidence="3">Transposase Tc1-like domain-containing protein</fullName>
    </recommendedName>
</protein>
<evidence type="ECO:0000313" key="4">
    <source>
        <dbReference type="EMBL" id="KAJ4425490.1"/>
    </source>
</evidence>
<comment type="subcellular location">
    <subcellularLocation>
        <location evidence="1">Nucleus</location>
    </subcellularLocation>
</comment>
<gene>
    <name evidence="4" type="ORF">ANN_28108</name>
</gene>
<dbReference type="Proteomes" id="UP001148838">
    <property type="component" value="Unassembled WGS sequence"/>
</dbReference>
<dbReference type="InterPro" id="IPR002492">
    <property type="entry name" value="Transposase_Tc1-like"/>
</dbReference>
<name>A0ABQ8RVA3_PERAM</name>
<keyword evidence="5" id="KW-1185">Reference proteome</keyword>
<proteinExistence type="predicted"/>
<evidence type="ECO:0000256" key="2">
    <source>
        <dbReference type="SAM" id="MobiDB-lite"/>
    </source>
</evidence>
<dbReference type="SUPFAM" id="SSF46689">
    <property type="entry name" value="Homeodomain-like"/>
    <property type="match status" value="1"/>
</dbReference>
<organism evidence="4 5">
    <name type="scientific">Periplaneta americana</name>
    <name type="common">American cockroach</name>
    <name type="synonym">Blatta americana</name>
    <dbReference type="NCBI Taxonomy" id="6978"/>
    <lineage>
        <taxon>Eukaryota</taxon>
        <taxon>Metazoa</taxon>
        <taxon>Ecdysozoa</taxon>
        <taxon>Arthropoda</taxon>
        <taxon>Hexapoda</taxon>
        <taxon>Insecta</taxon>
        <taxon>Pterygota</taxon>
        <taxon>Neoptera</taxon>
        <taxon>Polyneoptera</taxon>
        <taxon>Dictyoptera</taxon>
        <taxon>Blattodea</taxon>
        <taxon>Blattoidea</taxon>
        <taxon>Blattidae</taxon>
        <taxon>Blattinae</taxon>
        <taxon>Periplaneta</taxon>
    </lineage>
</organism>
<reference evidence="4 5" key="1">
    <citation type="journal article" date="2022" name="Allergy">
        <title>Genome assembly and annotation of Periplaneta americana reveal a comprehensive cockroach allergen profile.</title>
        <authorList>
            <person name="Wang L."/>
            <person name="Xiong Q."/>
            <person name="Saelim N."/>
            <person name="Wang L."/>
            <person name="Nong W."/>
            <person name="Wan A.T."/>
            <person name="Shi M."/>
            <person name="Liu X."/>
            <person name="Cao Q."/>
            <person name="Hui J.H.L."/>
            <person name="Sookrung N."/>
            <person name="Leung T.F."/>
            <person name="Tungtrongchitr A."/>
            <person name="Tsui S.K.W."/>
        </authorList>
    </citation>
    <scope>NUCLEOTIDE SEQUENCE [LARGE SCALE GENOMIC DNA]</scope>
    <source>
        <strain evidence="4">PWHHKU_190912</strain>
    </source>
</reference>
<evidence type="ECO:0000259" key="3">
    <source>
        <dbReference type="Pfam" id="PF01498"/>
    </source>
</evidence>
<dbReference type="EMBL" id="JAJSOF020000043">
    <property type="protein sequence ID" value="KAJ4425490.1"/>
    <property type="molecule type" value="Genomic_DNA"/>
</dbReference>
<accession>A0ABQ8RVA3</accession>
<dbReference type="InterPro" id="IPR009057">
    <property type="entry name" value="Homeodomain-like_sf"/>
</dbReference>